<dbReference type="InterPro" id="IPR011663">
    <property type="entry name" value="UTRA"/>
</dbReference>
<proteinExistence type="predicted"/>
<evidence type="ECO:0000256" key="1">
    <source>
        <dbReference type="ARBA" id="ARBA00023015"/>
    </source>
</evidence>
<evidence type="ECO:0000256" key="3">
    <source>
        <dbReference type="ARBA" id="ARBA00023163"/>
    </source>
</evidence>
<keyword evidence="3" id="KW-0804">Transcription</keyword>
<organism evidence="5 6">
    <name type="scientific">Candidatus Lactobacillus pullistercoris</name>
    <dbReference type="NCBI Taxonomy" id="2838636"/>
    <lineage>
        <taxon>Bacteria</taxon>
        <taxon>Bacillati</taxon>
        <taxon>Bacillota</taxon>
        <taxon>Bacilli</taxon>
        <taxon>Lactobacillales</taxon>
        <taxon>Lactobacillaceae</taxon>
        <taxon>Lactobacillus</taxon>
    </lineage>
</organism>
<dbReference type="Proteomes" id="UP000823844">
    <property type="component" value="Unassembled WGS sequence"/>
</dbReference>
<accession>A0A9E2KS18</accession>
<sequence length="240" mass="27914">MPSAKYKEIQNQLLNDIKTGKYSEGELIPKEVDLAQELNVSRPTIRHAIQNLVNAGYLERRKKRGTIVKHTKIKQQFIHVIESYNDEIKNNGLNAKTKVLSFKIEEAKKSIQKALNLKEQEKVYKLIRLRYANNIPVVLVTTYLPIKQLPNFAKIDFSEKSLYQELEKAGLAITQVKRKLEIKKANQDESKLLQIAENSPVFYFHSTGLTKDEEKLEYSIATYRGDNNYFMIDIDQRKRI</sequence>
<reference evidence="5" key="2">
    <citation type="submission" date="2021-04" db="EMBL/GenBank/DDBJ databases">
        <authorList>
            <person name="Gilroy R."/>
        </authorList>
    </citation>
    <scope>NUCLEOTIDE SEQUENCE</scope>
    <source>
        <strain evidence="5">F6-686</strain>
    </source>
</reference>
<dbReference type="PANTHER" id="PTHR44846:SF1">
    <property type="entry name" value="MANNOSYL-D-GLYCERATE TRANSPORT_METABOLISM SYSTEM REPRESSOR MNGR-RELATED"/>
    <property type="match status" value="1"/>
</dbReference>
<dbReference type="InterPro" id="IPR050679">
    <property type="entry name" value="Bact_HTH_transcr_reg"/>
</dbReference>
<name>A0A9E2KS18_9LACO</name>
<evidence type="ECO:0000313" key="6">
    <source>
        <dbReference type="Proteomes" id="UP000823844"/>
    </source>
</evidence>
<dbReference type="Pfam" id="PF07702">
    <property type="entry name" value="UTRA"/>
    <property type="match status" value="1"/>
</dbReference>
<dbReference type="InterPro" id="IPR028978">
    <property type="entry name" value="Chorismate_lyase_/UTRA_dom_sf"/>
</dbReference>
<dbReference type="Gene3D" id="1.10.10.10">
    <property type="entry name" value="Winged helix-like DNA-binding domain superfamily/Winged helix DNA-binding domain"/>
    <property type="match status" value="1"/>
</dbReference>
<dbReference type="SUPFAM" id="SSF46785">
    <property type="entry name" value="Winged helix' DNA-binding domain"/>
    <property type="match status" value="1"/>
</dbReference>
<feature type="domain" description="HTH gntR-type" evidence="4">
    <location>
        <begin position="3"/>
        <end position="71"/>
    </location>
</feature>
<dbReference type="Gene3D" id="3.40.1410.10">
    <property type="entry name" value="Chorismate lyase-like"/>
    <property type="match status" value="1"/>
</dbReference>
<evidence type="ECO:0000313" key="5">
    <source>
        <dbReference type="EMBL" id="MBU3829074.1"/>
    </source>
</evidence>
<dbReference type="InterPro" id="IPR000524">
    <property type="entry name" value="Tscrpt_reg_HTH_GntR"/>
</dbReference>
<comment type="caution">
    <text evidence="5">The sequence shown here is derived from an EMBL/GenBank/DDBJ whole genome shotgun (WGS) entry which is preliminary data.</text>
</comment>
<dbReference type="AlphaFoldDB" id="A0A9E2KS18"/>
<dbReference type="GO" id="GO:0003677">
    <property type="term" value="F:DNA binding"/>
    <property type="evidence" value="ECO:0007669"/>
    <property type="project" value="UniProtKB-KW"/>
</dbReference>
<dbReference type="GO" id="GO:0003700">
    <property type="term" value="F:DNA-binding transcription factor activity"/>
    <property type="evidence" value="ECO:0007669"/>
    <property type="project" value="InterPro"/>
</dbReference>
<keyword evidence="2" id="KW-0238">DNA-binding</keyword>
<dbReference type="EMBL" id="JAHLFT010000104">
    <property type="protein sequence ID" value="MBU3829074.1"/>
    <property type="molecule type" value="Genomic_DNA"/>
</dbReference>
<protein>
    <submittedName>
        <fullName evidence="5">GntR family transcriptional regulator</fullName>
    </submittedName>
</protein>
<keyword evidence="1" id="KW-0805">Transcription regulation</keyword>
<dbReference type="SMART" id="SM00866">
    <property type="entry name" value="UTRA"/>
    <property type="match status" value="1"/>
</dbReference>
<dbReference type="SUPFAM" id="SSF64288">
    <property type="entry name" value="Chorismate lyase-like"/>
    <property type="match status" value="1"/>
</dbReference>
<gene>
    <name evidence="5" type="ORF">H9806_08170</name>
</gene>
<reference evidence="5" key="1">
    <citation type="journal article" date="2021" name="PeerJ">
        <title>Extensive microbial diversity within the chicken gut microbiome revealed by metagenomics and culture.</title>
        <authorList>
            <person name="Gilroy R."/>
            <person name="Ravi A."/>
            <person name="Getino M."/>
            <person name="Pursley I."/>
            <person name="Horton D.L."/>
            <person name="Alikhan N.F."/>
            <person name="Baker D."/>
            <person name="Gharbi K."/>
            <person name="Hall N."/>
            <person name="Watson M."/>
            <person name="Adriaenssens E.M."/>
            <person name="Foster-Nyarko E."/>
            <person name="Jarju S."/>
            <person name="Secka A."/>
            <person name="Antonio M."/>
            <person name="Oren A."/>
            <person name="Chaudhuri R.R."/>
            <person name="La Ragione R."/>
            <person name="Hildebrand F."/>
            <person name="Pallen M.J."/>
        </authorList>
    </citation>
    <scope>NUCLEOTIDE SEQUENCE</scope>
    <source>
        <strain evidence="5">F6-686</strain>
    </source>
</reference>
<dbReference type="InterPro" id="IPR036390">
    <property type="entry name" value="WH_DNA-bd_sf"/>
</dbReference>
<dbReference type="CDD" id="cd07377">
    <property type="entry name" value="WHTH_GntR"/>
    <property type="match status" value="1"/>
</dbReference>
<evidence type="ECO:0000259" key="4">
    <source>
        <dbReference type="PROSITE" id="PS50949"/>
    </source>
</evidence>
<dbReference type="PRINTS" id="PR00035">
    <property type="entry name" value="HTHGNTR"/>
</dbReference>
<evidence type="ECO:0000256" key="2">
    <source>
        <dbReference type="ARBA" id="ARBA00023125"/>
    </source>
</evidence>
<dbReference type="PANTHER" id="PTHR44846">
    <property type="entry name" value="MANNOSYL-D-GLYCERATE TRANSPORT/METABOLISM SYSTEM REPRESSOR MNGR-RELATED"/>
    <property type="match status" value="1"/>
</dbReference>
<dbReference type="SMART" id="SM00345">
    <property type="entry name" value="HTH_GNTR"/>
    <property type="match status" value="1"/>
</dbReference>
<dbReference type="GO" id="GO:0045892">
    <property type="term" value="P:negative regulation of DNA-templated transcription"/>
    <property type="evidence" value="ECO:0007669"/>
    <property type="project" value="TreeGrafter"/>
</dbReference>
<dbReference type="InterPro" id="IPR036388">
    <property type="entry name" value="WH-like_DNA-bd_sf"/>
</dbReference>
<dbReference type="Pfam" id="PF00392">
    <property type="entry name" value="GntR"/>
    <property type="match status" value="1"/>
</dbReference>
<dbReference type="PROSITE" id="PS50949">
    <property type="entry name" value="HTH_GNTR"/>
    <property type="match status" value="1"/>
</dbReference>